<sequence>MKDLARNSPDSVASTLSSKSFNSRIKRLRRSGIIDIFLSWKASTAYFIVSPISILERVPNISCARLKKPFLSLRVYYSNELDMAGPQTTPLPKGRQYYTAREATPLSATSKGRTMGSRVKKRQSQTAAMARRPKMLASGLACSTYPKQKNLGDLAIRIFSDMHPANLIKILQFGRQGVAAKGCLESDPKAQPSSRRGNPCAFRTLLNDGASSLDSLSNSTYEDMESEDIRFDDSECISIGRTLGNVPDHQLKKRVDSGIVLEKQGRNLYSVPADLLAPENEHVDETLGNNSCIKGDIEMAICSSIFTTQDDSTDQSASANQAPVASNLPNLLDLDNQAISSMEAVNMPFFWCEPRLKRHQRFPFRDHDVTNDEDDDDMSIISDLSLIPSYSPGGVDQQYKVKVGRAVLKQILKSQAKAASKTVRQIKRSCREAMEHAFDHSSPAYKPTTCVRVGDAF</sequence>
<proteinExistence type="predicted"/>
<organism evidence="1 2">
    <name type="scientific">Cercophora samala</name>
    <dbReference type="NCBI Taxonomy" id="330535"/>
    <lineage>
        <taxon>Eukaryota</taxon>
        <taxon>Fungi</taxon>
        <taxon>Dikarya</taxon>
        <taxon>Ascomycota</taxon>
        <taxon>Pezizomycotina</taxon>
        <taxon>Sordariomycetes</taxon>
        <taxon>Sordariomycetidae</taxon>
        <taxon>Sordariales</taxon>
        <taxon>Lasiosphaeriaceae</taxon>
        <taxon>Cercophora</taxon>
    </lineage>
</organism>
<evidence type="ECO:0000313" key="1">
    <source>
        <dbReference type="EMBL" id="KAK0672817.1"/>
    </source>
</evidence>
<dbReference type="EMBL" id="JAULSY010000010">
    <property type="protein sequence ID" value="KAK0672817.1"/>
    <property type="molecule type" value="Genomic_DNA"/>
</dbReference>
<keyword evidence="2" id="KW-1185">Reference proteome</keyword>
<gene>
    <name evidence="1" type="ORF">QBC41DRAFT_353064</name>
</gene>
<evidence type="ECO:0000313" key="2">
    <source>
        <dbReference type="Proteomes" id="UP001174997"/>
    </source>
</evidence>
<dbReference type="AlphaFoldDB" id="A0AA39ZKP6"/>
<protein>
    <submittedName>
        <fullName evidence="1">Uncharacterized protein</fullName>
    </submittedName>
</protein>
<comment type="caution">
    <text evidence="1">The sequence shown here is derived from an EMBL/GenBank/DDBJ whole genome shotgun (WGS) entry which is preliminary data.</text>
</comment>
<reference evidence="1" key="1">
    <citation type="submission" date="2023-06" db="EMBL/GenBank/DDBJ databases">
        <title>Genome-scale phylogeny and comparative genomics of the fungal order Sordariales.</title>
        <authorList>
            <consortium name="Lawrence Berkeley National Laboratory"/>
            <person name="Hensen N."/>
            <person name="Bonometti L."/>
            <person name="Westerberg I."/>
            <person name="Brannstrom I.O."/>
            <person name="Guillou S."/>
            <person name="Cros-Aarteil S."/>
            <person name="Calhoun S."/>
            <person name="Haridas S."/>
            <person name="Kuo A."/>
            <person name="Mondo S."/>
            <person name="Pangilinan J."/>
            <person name="Riley R."/>
            <person name="Labutti K."/>
            <person name="Andreopoulos B."/>
            <person name="Lipzen A."/>
            <person name="Chen C."/>
            <person name="Yanf M."/>
            <person name="Daum C."/>
            <person name="Ng V."/>
            <person name="Clum A."/>
            <person name="Steindorff A."/>
            <person name="Ohm R."/>
            <person name="Martin F."/>
            <person name="Silar P."/>
            <person name="Natvig D."/>
            <person name="Lalanne C."/>
            <person name="Gautier V."/>
            <person name="Ament-Velasquez S.L."/>
            <person name="Kruys A."/>
            <person name="Hutchinson M.I."/>
            <person name="Powell A.J."/>
            <person name="Barry K."/>
            <person name="Miller A.N."/>
            <person name="Grigoriev I.V."/>
            <person name="Debuchy R."/>
            <person name="Gladieux P."/>
            <person name="Thoren M.H."/>
            <person name="Johannesson H."/>
        </authorList>
    </citation>
    <scope>NUCLEOTIDE SEQUENCE</scope>
    <source>
        <strain evidence="1">CBS 307.81</strain>
    </source>
</reference>
<dbReference type="Proteomes" id="UP001174997">
    <property type="component" value="Unassembled WGS sequence"/>
</dbReference>
<name>A0AA39ZKP6_9PEZI</name>
<accession>A0AA39ZKP6</accession>